<feature type="region of interest" description="Disordered" evidence="3">
    <location>
        <begin position="204"/>
        <end position="288"/>
    </location>
</feature>
<gene>
    <name evidence="5" type="ORF">ODALV1_LOCUS25998</name>
</gene>
<dbReference type="EMBL" id="CAXLJM020000108">
    <property type="protein sequence ID" value="CAL8135465.1"/>
    <property type="molecule type" value="Genomic_DNA"/>
</dbReference>
<comment type="caution">
    <text evidence="5">The sequence shown here is derived from an EMBL/GenBank/DDBJ whole genome shotgun (WGS) entry which is preliminary data.</text>
</comment>
<dbReference type="CDD" id="cd22434">
    <property type="entry name" value="KH-I_HNRNPK_rpt3"/>
    <property type="match status" value="1"/>
</dbReference>
<dbReference type="SMART" id="SM00322">
    <property type="entry name" value="KH"/>
    <property type="match status" value="3"/>
</dbReference>
<keyword evidence="2" id="KW-0694">RNA-binding</keyword>
<name>A0ABP1RTL0_9HEXA</name>
<dbReference type="Proteomes" id="UP001642540">
    <property type="component" value="Unassembled WGS sequence"/>
</dbReference>
<accession>A0ABP1RTL0</accession>
<evidence type="ECO:0000256" key="3">
    <source>
        <dbReference type="SAM" id="MobiDB-lite"/>
    </source>
</evidence>
<feature type="domain" description="K Homology" evidence="4">
    <location>
        <begin position="100"/>
        <end position="171"/>
    </location>
</feature>
<dbReference type="Pfam" id="PF00013">
    <property type="entry name" value="KH_1"/>
    <property type="match status" value="3"/>
</dbReference>
<feature type="compositionally biased region" description="Gly residues" evidence="3">
    <location>
        <begin position="243"/>
        <end position="266"/>
    </location>
</feature>
<dbReference type="InterPro" id="IPR004087">
    <property type="entry name" value="KH_dom"/>
</dbReference>
<proteinExistence type="predicted"/>
<feature type="domain" description="K Homology" evidence="4">
    <location>
        <begin position="282"/>
        <end position="352"/>
    </location>
</feature>
<organism evidence="5 6">
    <name type="scientific">Orchesella dallaii</name>
    <dbReference type="NCBI Taxonomy" id="48710"/>
    <lineage>
        <taxon>Eukaryota</taxon>
        <taxon>Metazoa</taxon>
        <taxon>Ecdysozoa</taxon>
        <taxon>Arthropoda</taxon>
        <taxon>Hexapoda</taxon>
        <taxon>Collembola</taxon>
        <taxon>Entomobryomorpha</taxon>
        <taxon>Entomobryoidea</taxon>
        <taxon>Orchesellidae</taxon>
        <taxon>Orchesellinae</taxon>
        <taxon>Orchesella</taxon>
    </lineage>
</organism>
<feature type="compositionally biased region" description="Basic and acidic residues" evidence="3">
    <location>
        <begin position="229"/>
        <end position="242"/>
    </location>
</feature>
<keyword evidence="6" id="KW-1185">Reference proteome</keyword>
<dbReference type="SUPFAM" id="SSF54791">
    <property type="entry name" value="Eukaryotic type KH-domain (KH-domain type I)"/>
    <property type="match status" value="3"/>
</dbReference>
<dbReference type="PROSITE" id="PS50084">
    <property type="entry name" value="KH_TYPE_1"/>
    <property type="match status" value="3"/>
</dbReference>
<dbReference type="CDD" id="cd22432">
    <property type="entry name" value="KH-I_HNRNPK_rpt1"/>
    <property type="match status" value="1"/>
</dbReference>
<evidence type="ECO:0000259" key="4">
    <source>
        <dbReference type="SMART" id="SM00322"/>
    </source>
</evidence>
<evidence type="ECO:0000313" key="6">
    <source>
        <dbReference type="Proteomes" id="UP001642540"/>
    </source>
</evidence>
<protein>
    <recommendedName>
        <fullName evidence="4">K Homology domain-containing protein</fullName>
    </recommendedName>
</protein>
<evidence type="ECO:0000313" key="5">
    <source>
        <dbReference type="EMBL" id="CAL8135465.1"/>
    </source>
</evidence>
<reference evidence="5 6" key="1">
    <citation type="submission" date="2024-08" db="EMBL/GenBank/DDBJ databases">
        <authorList>
            <person name="Cucini C."/>
            <person name="Frati F."/>
        </authorList>
    </citation>
    <scope>NUCLEOTIDE SEQUENCE [LARGE SCALE GENOMIC DNA]</scope>
</reference>
<dbReference type="InterPro" id="IPR004088">
    <property type="entry name" value="KH_dom_type_1"/>
</dbReference>
<sequence>MKRGADRDMASPHKRARNLGQEIRVLIPSRVAGSVIGKGGSNISRLRSENKASISVPDCPGPERLISVSADEAEITLTVLNQVLELIQEDQNKGGGDTKDGVEVRALFHHSQVGCIIGKGGSKIKELRESTNAQIKVYGSVCPRSTDRVVAISGPIETCIDALRRIFVLANENPVKGPVERYDPHNYDDYHAMEYGGFGEMRGGGDHYRSMGGPAPRGPPPQRGFSGRGRMDGRRGGGRGDGRGGGSSGGGMSFRNGGGFGGGPGYGGPPPQSRGGFAPEEPKTTSQVTIPNEFAGAIIGKQGTRIRRIRAESGAGITIDEAQPGASDRIITITGSPGQIRMAQYLLQQSVKEHGNI</sequence>
<evidence type="ECO:0000256" key="1">
    <source>
        <dbReference type="ARBA" id="ARBA00022737"/>
    </source>
</evidence>
<dbReference type="Gene3D" id="3.30.1370.10">
    <property type="entry name" value="K Homology domain, type 1"/>
    <property type="match status" value="3"/>
</dbReference>
<feature type="domain" description="K Homology" evidence="4">
    <location>
        <begin position="19"/>
        <end position="88"/>
    </location>
</feature>
<keyword evidence="1" id="KW-0677">Repeat</keyword>
<dbReference type="InterPro" id="IPR036612">
    <property type="entry name" value="KH_dom_type_1_sf"/>
</dbReference>
<dbReference type="PANTHER" id="PTHR10288">
    <property type="entry name" value="KH DOMAIN CONTAINING RNA BINDING PROTEIN"/>
    <property type="match status" value="1"/>
</dbReference>
<evidence type="ECO:0000256" key="2">
    <source>
        <dbReference type="PROSITE-ProRule" id="PRU00117"/>
    </source>
</evidence>